<dbReference type="EMBL" id="OV696691">
    <property type="protein sequence ID" value="CAH1267017.1"/>
    <property type="molecule type" value="Genomic_DNA"/>
</dbReference>
<dbReference type="SMART" id="SM00028">
    <property type="entry name" value="TPR"/>
    <property type="match status" value="8"/>
</dbReference>
<dbReference type="Pfam" id="PF13181">
    <property type="entry name" value="TPR_8"/>
    <property type="match status" value="1"/>
</dbReference>
<dbReference type="PANTHER" id="PTHR19959">
    <property type="entry name" value="KINESIN LIGHT CHAIN"/>
    <property type="match status" value="1"/>
</dbReference>
<feature type="repeat" description="TPR" evidence="1">
    <location>
        <begin position="882"/>
        <end position="915"/>
    </location>
</feature>
<dbReference type="InterPro" id="IPR011990">
    <property type="entry name" value="TPR-like_helical_dom_sf"/>
</dbReference>
<protein>
    <submittedName>
        <fullName evidence="3">TTC28 protein</fullName>
    </submittedName>
</protein>
<evidence type="ECO:0000313" key="4">
    <source>
        <dbReference type="Proteomes" id="UP000838412"/>
    </source>
</evidence>
<name>A0A8K0ESE9_BRALA</name>
<dbReference type="Proteomes" id="UP000838412">
    <property type="component" value="Chromosome 6"/>
</dbReference>
<evidence type="ECO:0000313" key="3">
    <source>
        <dbReference type="EMBL" id="CAH1267017.1"/>
    </source>
</evidence>
<dbReference type="AlphaFoldDB" id="A0A8K0ESE9"/>
<feature type="repeat" description="TPR" evidence="1">
    <location>
        <begin position="707"/>
        <end position="740"/>
    </location>
</feature>
<dbReference type="InterPro" id="IPR019734">
    <property type="entry name" value="TPR_rpt"/>
</dbReference>
<feature type="region of interest" description="Disordered" evidence="2">
    <location>
        <begin position="263"/>
        <end position="285"/>
    </location>
</feature>
<accession>A0A8K0ESE9</accession>
<evidence type="ECO:0000256" key="2">
    <source>
        <dbReference type="SAM" id="MobiDB-lite"/>
    </source>
</evidence>
<keyword evidence="4" id="KW-1185">Reference proteome</keyword>
<dbReference type="PROSITE" id="PS50005">
    <property type="entry name" value="TPR"/>
    <property type="match status" value="4"/>
</dbReference>
<gene>
    <name evidence="3" type="primary">TTC28</name>
    <name evidence="3" type="ORF">BLAG_LOCUS20502</name>
</gene>
<feature type="repeat" description="TPR" evidence="1">
    <location>
        <begin position="751"/>
        <end position="784"/>
    </location>
</feature>
<feature type="repeat" description="TPR" evidence="1">
    <location>
        <begin position="839"/>
        <end position="872"/>
    </location>
</feature>
<dbReference type="PANTHER" id="PTHR19959:SF119">
    <property type="entry name" value="FUNGAL LIPASE-LIKE DOMAIN-CONTAINING PROTEIN"/>
    <property type="match status" value="1"/>
</dbReference>
<sequence>MLQAVNHFTYLGSTASNNLSLDKEIDKRIGKAATTLARLTTRVWENPKLSVKTKMAVYNACVLSTLLYGSETWSTYAKQENRLNAFHMRCMRRILGISWKDKVTNTEVLSRPGLPTMFTLLRQRRLRWLGHVRRMEDGRIPKDLLYGELISGKRRTGRPQLRFKDVCKRDLKALDINTEHWEDLASDRSRWRCTLFRQLKSGEVRLMNSAEEKRIRRKELCNRTESAYRSFTKAAGLYQAALDRCEDSDGRETLRHRLKYAEKVKQKERKKSKKRQEIGTSWHEKAGNSLLTHGAHDVIDREDYGSTYKEHLQEGCRALQAGNLDKAEVNFAAALKSVHVKGMQSQDGGDFTKAAALCNAALVRAKTGEKEGIKQTIKKIAQSFLNHVLGIQEAILVDDVENHRSMLMEGRGYVEDDIKRIEQEIDPYSLDDDDPNITEVETKRAEAIKTLFDTIAHQPKTFISGIVDECMDVIGPPPCKYAIVGLGSQATGLVTPYSDLEFAILVEKETKNCVKYFQNLTHYLHLKVINLGETILPAMAIKSLNDFESDNKLDNWFYDSPHGFAFDGAMPAACKTPLGRGKNCLLIRTPQAMTKVLEDDALQMKRSICGEDTAHPDIASLLDNLGSSCRDLGEHRESGSYIEQALYMEYIIYGKDTAHPVIAGSLENLGASWMNLGEHRKAVSYHEQSLKMKRSIYGEETAHPDIASTLNNLGNAWRVIGDYTKAVSYHEQALKMKRCIYGEDTAHPDIALSLNNVGTAWWGLEDYRKAVGYFEQALQMNRSVYCERTAHPDSANSLGNLGAAWYHLGDYKKTISYCEQSITMKRSIYGKDTVHPDIAASFDNLGAAWSDLGDHRKAVSYYEQSLAMKRSVHGDTAHPDFVVQLYNMGNLWIKLTDHRKAASYYEEALKMSRILYGENTAHFHILALLNNLSLAWRELGDYGQAVTYTDQATRMQKMMKR</sequence>
<evidence type="ECO:0000256" key="1">
    <source>
        <dbReference type="PROSITE-ProRule" id="PRU00339"/>
    </source>
</evidence>
<dbReference type="SUPFAM" id="SSF48452">
    <property type="entry name" value="TPR-like"/>
    <property type="match status" value="2"/>
</dbReference>
<dbReference type="Gene3D" id="1.25.40.10">
    <property type="entry name" value="Tetratricopeptide repeat domain"/>
    <property type="match status" value="2"/>
</dbReference>
<reference evidence="3" key="1">
    <citation type="submission" date="2022-01" db="EMBL/GenBank/DDBJ databases">
        <authorList>
            <person name="Braso-Vives M."/>
        </authorList>
    </citation>
    <scope>NUCLEOTIDE SEQUENCE</scope>
</reference>
<organism evidence="3 4">
    <name type="scientific">Branchiostoma lanceolatum</name>
    <name type="common">Common lancelet</name>
    <name type="synonym">Amphioxus lanceolatum</name>
    <dbReference type="NCBI Taxonomy" id="7740"/>
    <lineage>
        <taxon>Eukaryota</taxon>
        <taxon>Metazoa</taxon>
        <taxon>Chordata</taxon>
        <taxon>Cephalochordata</taxon>
        <taxon>Leptocardii</taxon>
        <taxon>Amphioxiformes</taxon>
        <taxon>Branchiostomatidae</taxon>
        <taxon>Branchiostoma</taxon>
    </lineage>
</organism>
<proteinExistence type="predicted"/>
<keyword evidence="1" id="KW-0802">TPR repeat</keyword>
<dbReference type="Pfam" id="PF13424">
    <property type="entry name" value="TPR_12"/>
    <property type="match status" value="2"/>
</dbReference>
<dbReference type="OrthoDB" id="5142960at2759"/>